<dbReference type="InParanoid" id="A0CXS7"/>
<keyword evidence="2" id="KW-1185">Reference proteome</keyword>
<dbReference type="EMBL" id="CT868208">
    <property type="protein sequence ID" value="CAK75594.1"/>
    <property type="molecule type" value="Genomic_DNA"/>
</dbReference>
<dbReference type="Proteomes" id="UP000000600">
    <property type="component" value="Unassembled WGS sequence"/>
</dbReference>
<dbReference type="GeneID" id="5028776"/>
<organism evidence="1 2">
    <name type="scientific">Paramecium tetraurelia</name>
    <dbReference type="NCBI Taxonomy" id="5888"/>
    <lineage>
        <taxon>Eukaryota</taxon>
        <taxon>Sar</taxon>
        <taxon>Alveolata</taxon>
        <taxon>Ciliophora</taxon>
        <taxon>Intramacronucleata</taxon>
        <taxon>Oligohymenophorea</taxon>
        <taxon>Peniculida</taxon>
        <taxon>Parameciidae</taxon>
        <taxon>Paramecium</taxon>
    </lineage>
</organism>
<dbReference type="RefSeq" id="XP_001442991.1">
    <property type="nucleotide sequence ID" value="XM_001442954.1"/>
</dbReference>
<evidence type="ECO:0000313" key="2">
    <source>
        <dbReference type="Proteomes" id="UP000000600"/>
    </source>
</evidence>
<evidence type="ECO:0000313" key="1">
    <source>
        <dbReference type="EMBL" id="CAK75594.1"/>
    </source>
</evidence>
<dbReference type="KEGG" id="ptm:GSPATT00011226001"/>
<name>A0CXS7_PARTE</name>
<accession>A0CXS7</accession>
<dbReference type="AlphaFoldDB" id="A0CXS7"/>
<dbReference type="HOGENOM" id="CLU_2727673_0_0_1"/>
<reference evidence="1 2" key="1">
    <citation type="journal article" date="2006" name="Nature">
        <title>Global trends of whole-genome duplications revealed by the ciliate Paramecium tetraurelia.</title>
        <authorList>
            <consortium name="Genoscope"/>
            <person name="Aury J.-M."/>
            <person name="Jaillon O."/>
            <person name="Duret L."/>
            <person name="Noel B."/>
            <person name="Jubin C."/>
            <person name="Porcel B.M."/>
            <person name="Segurens B."/>
            <person name="Daubin V."/>
            <person name="Anthouard V."/>
            <person name="Aiach N."/>
            <person name="Arnaiz O."/>
            <person name="Billaut A."/>
            <person name="Beisson J."/>
            <person name="Blanc I."/>
            <person name="Bouhouche K."/>
            <person name="Camara F."/>
            <person name="Duharcourt S."/>
            <person name="Guigo R."/>
            <person name="Gogendeau D."/>
            <person name="Katinka M."/>
            <person name="Keller A.-M."/>
            <person name="Kissmehl R."/>
            <person name="Klotz C."/>
            <person name="Koll F."/>
            <person name="Le Moue A."/>
            <person name="Lepere C."/>
            <person name="Malinsky S."/>
            <person name="Nowacki M."/>
            <person name="Nowak J.K."/>
            <person name="Plattner H."/>
            <person name="Poulain J."/>
            <person name="Ruiz F."/>
            <person name="Serrano V."/>
            <person name="Zagulski M."/>
            <person name="Dessen P."/>
            <person name="Betermier M."/>
            <person name="Weissenbach J."/>
            <person name="Scarpelli C."/>
            <person name="Schachter V."/>
            <person name="Sperling L."/>
            <person name="Meyer E."/>
            <person name="Cohen J."/>
            <person name="Wincker P."/>
        </authorList>
    </citation>
    <scope>NUCLEOTIDE SEQUENCE [LARGE SCALE GENOMIC DNA]</scope>
    <source>
        <strain evidence="1 2">Stock d4-2</strain>
    </source>
</reference>
<sequence>MGATCCKSNLQTQDGINNYRLALIELSVQSAAFGDNDQGSQKRVVKQTTASKRQAYIPAQTFGLGLKQKLIR</sequence>
<protein>
    <submittedName>
        <fullName evidence="1">Uncharacterized protein</fullName>
    </submittedName>
</protein>
<proteinExistence type="predicted"/>
<gene>
    <name evidence="1" type="ORF">GSPATT00011226001</name>
</gene>